<keyword evidence="1" id="KW-0472">Membrane</keyword>
<proteinExistence type="predicted"/>
<organism evidence="2 3">
    <name type="scientific">Paracerasibacillus soli</name>
    <dbReference type="NCBI Taxonomy" id="480284"/>
    <lineage>
        <taxon>Bacteria</taxon>
        <taxon>Bacillati</taxon>
        <taxon>Bacillota</taxon>
        <taxon>Bacilli</taxon>
        <taxon>Bacillales</taxon>
        <taxon>Bacillaceae</taxon>
        <taxon>Paracerasibacillus</taxon>
    </lineage>
</organism>
<evidence type="ECO:0008006" key="4">
    <source>
        <dbReference type="Google" id="ProtNLM"/>
    </source>
</evidence>
<sequence>MEKSRNTKVLIDSLIPLGMIFGSAIGVIFGMFFNPSFLVFSISIGAGIGLLVGVIAFAFYSKRGKKS</sequence>
<accession>A0ABU5CTR6</accession>
<comment type="caution">
    <text evidence="2">The sequence shown here is derived from an EMBL/GenBank/DDBJ whole genome shotgun (WGS) entry which is preliminary data.</text>
</comment>
<evidence type="ECO:0000313" key="3">
    <source>
        <dbReference type="Proteomes" id="UP001275315"/>
    </source>
</evidence>
<keyword evidence="3" id="KW-1185">Reference proteome</keyword>
<dbReference type="Proteomes" id="UP001275315">
    <property type="component" value="Unassembled WGS sequence"/>
</dbReference>
<keyword evidence="1" id="KW-0812">Transmembrane</keyword>
<evidence type="ECO:0000313" key="2">
    <source>
        <dbReference type="EMBL" id="MDY0409696.1"/>
    </source>
</evidence>
<dbReference type="RefSeq" id="WP_320380491.1">
    <property type="nucleotide sequence ID" value="NZ_JAWDIQ010000002.1"/>
</dbReference>
<protein>
    <recommendedName>
        <fullName evidence="4">AtpZ/AtpI family protein</fullName>
    </recommendedName>
</protein>
<feature type="transmembrane region" description="Helical" evidence="1">
    <location>
        <begin position="38"/>
        <end position="60"/>
    </location>
</feature>
<name>A0ABU5CTR6_9BACI</name>
<evidence type="ECO:0000256" key="1">
    <source>
        <dbReference type="SAM" id="Phobius"/>
    </source>
</evidence>
<dbReference type="EMBL" id="JAWDIQ010000002">
    <property type="protein sequence ID" value="MDY0409696.1"/>
    <property type="molecule type" value="Genomic_DNA"/>
</dbReference>
<gene>
    <name evidence="2" type="ORF">RWD45_15390</name>
</gene>
<feature type="transmembrane region" description="Helical" evidence="1">
    <location>
        <begin position="9"/>
        <end position="32"/>
    </location>
</feature>
<keyword evidence="1" id="KW-1133">Transmembrane helix</keyword>
<reference evidence="2 3" key="1">
    <citation type="submission" date="2023-10" db="EMBL/GenBank/DDBJ databases">
        <title>Virgibacillus soli CC-YMP-6 genome.</title>
        <authorList>
            <person name="Miliotis G."/>
            <person name="Sengupta P."/>
            <person name="Hameed A."/>
            <person name="Chuvochina M."/>
            <person name="Mcdonagh F."/>
            <person name="Simpson A.C."/>
            <person name="Singh N.K."/>
            <person name="Rekha P.D."/>
            <person name="Raman K."/>
            <person name="Hugenholtz P."/>
            <person name="Venkateswaran K."/>
        </authorList>
    </citation>
    <scope>NUCLEOTIDE SEQUENCE [LARGE SCALE GENOMIC DNA]</scope>
    <source>
        <strain evidence="2 3">CC-YMP-6</strain>
    </source>
</reference>